<dbReference type="GO" id="GO:0016757">
    <property type="term" value="F:glycosyltransferase activity"/>
    <property type="evidence" value="ECO:0007669"/>
    <property type="project" value="UniProtKB-KW"/>
</dbReference>
<evidence type="ECO:0000313" key="3">
    <source>
        <dbReference type="Proteomes" id="UP000242957"/>
    </source>
</evidence>
<evidence type="ECO:0000259" key="1">
    <source>
        <dbReference type="Pfam" id="PF00156"/>
    </source>
</evidence>
<dbReference type="OrthoDB" id="9810066at2"/>
<sequence length="211" mass="22767">MFTNRREAGIALASPLQRLGLHNPVVLALPRGGVPVGHEVALALDAPLDVLLVRKIGAPGYEEYAVGAVADGSDPQWIKDEEMLRQFGAPDGWFEAQVETQLAEIGRRRRIYCGTRAPEPLAGRDVVIVDDGLATGSTARVALLALAGAGARRLILAVPVAPAETIARLRPLVDELVCLSTPEPFIAVGRHYDDFRQLEDQEIIDLLAGRR</sequence>
<dbReference type="STRING" id="198616.SAMN05216193_10481"/>
<evidence type="ECO:0000313" key="2">
    <source>
        <dbReference type="EMBL" id="SDN63355.1"/>
    </source>
</evidence>
<keyword evidence="3" id="KW-1185">Reference proteome</keyword>
<dbReference type="SUPFAM" id="SSF53271">
    <property type="entry name" value="PRTase-like"/>
    <property type="match status" value="1"/>
</dbReference>
<reference evidence="3" key="1">
    <citation type="submission" date="2016-10" db="EMBL/GenBank/DDBJ databases">
        <authorList>
            <person name="Varghese N."/>
            <person name="Submissions S."/>
        </authorList>
    </citation>
    <scope>NUCLEOTIDE SEQUENCE [LARGE SCALE GENOMIC DNA]</scope>
    <source>
        <strain evidence="3">JCM 21621</strain>
    </source>
</reference>
<dbReference type="Gene3D" id="3.30.1310.20">
    <property type="entry name" value="PRTase-like"/>
    <property type="match status" value="1"/>
</dbReference>
<organism evidence="2 3">
    <name type="scientific">Pseudomonas jinjuensis</name>
    <dbReference type="NCBI Taxonomy" id="198616"/>
    <lineage>
        <taxon>Bacteria</taxon>
        <taxon>Pseudomonadati</taxon>
        <taxon>Pseudomonadota</taxon>
        <taxon>Gammaproteobacteria</taxon>
        <taxon>Pseudomonadales</taxon>
        <taxon>Pseudomonadaceae</taxon>
        <taxon>Pseudomonas</taxon>
    </lineage>
</organism>
<dbReference type="Pfam" id="PF00156">
    <property type="entry name" value="Pribosyltran"/>
    <property type="match status" value="1"/>
</dbReference>
<keyword evidence="2" id="KW-0328">Glycosyltransferase</keyword>
<dbReference type="Gene3D" id="3.40.50.2020">
    <property type="match status" value="1"/>
</dbReference>
<dbReference type="Proteomes" id="UP000242957">
    <property type="component" value="Unassembled WGS sequence"/>
</dbReference>
<proteinExistence type="predicted"/>
<dbReference type="RefSeq" id="WP_084314350.1">
    <property type="nucleotide sequence ID" value="NZ_FNIJ01000004.1"/>
</dbReference>
<keyword evidence="2" id="KW-0808">Transferase</keyword>
<feature type="domain" description="Phosphoribosyltransferase" evidence="1">
    <location>
        <begin position="17"/>
        <end position="180"/>
    </location>
</feature>
<accession>A0A1H0CZK9</accession>
<dbReference type="EMBL" id="FNIJ01000004">
    <property type="protein sequence ID" value="SDN63355.1"/>
    <property type="molecule type" value="Genomic_DNA"/>
</dbReference>
<dbReference type="InterPro" id="IPR029057">
    <property type="entry name" value="PRTase-like"/>
</dbReference>
<dbReference type="CDD" id="cd06223">
    <property type="entry name" value="PRTases_typeI"/>
    <property type="match status" value="1"/>
</dbReference>
<dbReference type="InterPro" id="IPR000836">
    <property type="entry name" value="PRTase_dom"/>
</dbReference>
<gene>
    <name evidence="2" type="ORF">SAMN05216193_10481</name>
</gene>
<name>A0A1H0CZK9_9PSED</name>
<dbReference type="AlphaFoldDB" id="A0A1H0CZK9"/>
<protein>
    <submittedName>
        <fullName evidence="2">Predicted phosphoribosyltransferase</fullName>
    </submittedName>
</protein>